<dbReference type="HOGENOM" id="CLU_1189655_0_0_1"/>
<dbReference type="GO" id="GO:0097602">
    <property type="term" value="F:cullin family protein binding"/>
    <property type="evidence" value="ECO:0007669"/>
    <property type="project" value="TreeGrafter"/>
</dbReference>
<dbReference type="InParanoid" id="E4V400"/>
<dbReference type="eggNOG" id="KOG3077">
    <property type="taxonomic scope" value="Eukaryota"/>
</dbReference>
<dbReference type="PROSITE" id="PS51229">
    <property type="entry name" value="DCUN1"/>
    <property type="match status" value="1"/>
</dbReference>
<reference evidence="4" key="1">
    <citation type="journal article" date="2012" name="MBio">
        <title>Comparative genome analysis of Trichophyton rubrum and related dermatophytes reveals candidate genes involved in infection.</title>
        <authorList>
            <person name="Martinez D.A."/>
            <person name="Oliver B.G."/>
            <person name="Graeser Y."/>
            <person name="Goldberg J.M."/>
            <person name="Li W."/>
            <person name="Martinez-Rossi N.M."/>
            <person name="Monod M."/>
            <person name="Shelest E."/>
            <person name="Barton R.C."/>
            <person name="Birch E."/>
            <person name="Brakhage A.A."/>
            <person name="Chen Z."/>
            <person name="Gurr S.J."/>
            <person name="Heiman D."/>
            <person name="Heitman J."/>
            <person name="Kosti I."/>
            <person name="Rossi A."/>
            <person name="Saif S."/>
            <person name="Samalova M."/>
            <person name="Saunders C.W."/>
            <person name="Shea T."/>
            <person name="Summerbell R.C."/>
            <person name="Xu J."/>
            <person name="Young S."/>
            <person name="Zeng Q."/>
            <person name="Birren B.W."/>
            <person name="Cuomo C.A."/>
            <person name="White T.C."/>
        </authorList>
    </citation>
    <scope>NUCLEOTIDE SEQUENCE [LARGE SCALE GENOMIC DNA]</scope>
    <source>
        <strain evidence="4">ATCC MYA-4604 / CBS 118893</strain>
    </source>
</reference>
<feature type="domain" description="DCUN1" evidence="2">
    <location>
        <begin position="6"/>
        <end position="229"/>
    </location>
</feature>
<comment type="function">
    <text evidence="1">Neddylation of cullins play an essential role in the regulation of SCF-type complexes activity.</text>
</comment>
<keyword evidence="4" id="KW-1185">Reference proteome</keyword>
<dbReference type="InterPro" id="IPR014764">
    <property type="entry name" value="DCN-prot"/>
</dbReference>
<dbReference type="GO" id="GO:0045116">
    <property type="term" value="P:protein neddylation"/>
    <property type="evidence" value="ECO:0007669"/>
    <property type="project" value="TreeGrafter"/>
</dbReference>
<sequence>MSPCCKQLADFTSLFSCCRTYTNIMSGGELSEVPYLPINHIALPIFTIIYITTLLSKRTIGRSAGENRRSEQDIRQVSSPDEIGINGAMKYFGDLQVRCDTIQKQAAYADGLRKLLQDDPNYFRRVYRYTFLLCRMQGQRNVNIELAVEQWQLFFTSENGGVAWETKSVPWLKWWIEFIETKHKRPINKDLWEQTEVLMRKTMEDESMDWWSSDAAWPGAIDDFVAFVKEKQG</sequence>
<dbReference type="InterPro" id="IPR042460">
    <property type="entry name" value="DCN1-like_PONY"/>
</dbReference>
<dbReference type="Pfam" id="PF03556">
    <property type="entry name" value="Cullin_binding"/>
    <property type="match status" value="1"/>
</dbReference>
<evidence type="ECO:0000256" key="1">
    <source>
        <dbReference type="RuleBase" id="RU410713"/>
    </source>
</evidence>
<dbReference type="GO" id="GO:0000151">
    <property type="term" value="C:ubiquitin ligase complex"/>
    <property type="evidence" value="ECO:0007669"/>
    <property type="project" value="TreeGrafter"/>
</dbReference>
<dbReference type="RefSeq" id="XP_003170487.1">
    <property type="nucleotide sequence ID" value="XM_003170439.1"/>
</dbReference>
<dbReference type="Proteomes" id="UP000002669">
    <property type="component" value="Unassembled WGS sequence"/>
</dbReference>
<accession>E4V400</accession>
<dbReference type="AlphaFoldDB" id="E4V400"/>
<evidence type="ECO:0000313" key="3">
    <source>
        <dbReference type="EMBL" id="EFR04724.1"/>
    </source>
</evidence>
<organism evidence="4">
    <name type="scientific">Arthroderma gypseum (strain ATCC MYA-4604 / CBS 118893)</name>
    <name type="common">Microsporum gypseum</name>
    <dbReference type="NCBI Taxonomy" id="535722"/>
    <lineage>
        <taxon>Eukaryota</taxon>
        <taxon>Fungi</taxon>
        <taxon>Dikarya</taxon>
        <taxon>Ascomycota</taxon>
        <taxon>Pezizomycotina</taxon>
        <taxon>Eurotiomycetes</taxon>
        <taxon>Eurotiomycetidae</taxon>
        <taxon>Onygenales</taxon>
        <taxon>Arthrodermataceae</taxon>
        <taxon>Nannizzia</taxon>
    </lineage>
</organism>
<protein>
    <recommendedName>
        <fullName evidence="1">Defective in cullin neddylation protein</fullName>
    </recommendedName>
</protein>
<dbReference type="EMBL" id="DS989828">
    <property type="protein sequence ID" value="EFR04724.1"/>
    <property type="molecule type" value="Genomic_DNA"/>
</dbReference>
<dbReference type="GO" id="GO:0032182">
    <property type="term" value="F:ubiquitin-like protein binding"/>
    <property type="evidence" value="ECO:0007669"/>
    <property type="project" value="TreeGrafter"/>
</dbReference>
<dbReference type="Gene3D" id="1.10.238.200">
    <property type="entry name" value="Cullin, PONY binding domain"/>
    <property type="match status" value="1"/>
</dbReference>
<name>E4V400_ARTGP</name>
<dbReference type="PANTHER" id="PTHR12281:SF31">
    <property type="entry name" value="DCN1-LIKE PROTEIN 3"/>
    <property type="match status" value="1"/>
</dbReference>
<gene>
    <name evidence="3" type="ORF">MGYG_07732</name>
</gene>
<dbReference type="GO" id="GO:0031624">
    <property type="term" value="F:ubiquitin conjugating enzyme binding"/>
    <property type="evidence" value="ECO:0007669"/>
    <property type="project" value="TreeGrafter"/>
</dbReference>
<evidence type="ECO:0000313" key="4">
    <source>
        <dbReference type="Proteomes" id="UP000002669"/>
    </source>
</evidence>
<dbReference type="PANTHER" id="PTHR12281">
    <property type="entry name" value="RP42 RELATED"/>
    <property type="match status" value="1"/>
</dbReference>
<dbReference type="OrthoDB" id="27198at2759"/>
<proteinExistence type="predicted"/>
<dbReference type="Gene3D" id="1.10.238.10">
    <property type="entry name" value="EF-hand"/>
    <property type="match status" value="1"/>
</dbReference>
<dbReference type="STRING" id="535722.E4V400"/>
<evidence type="ECO:0000259" key="2">
    <source>
        <dbReference type="PROSITE" id="PS51229"/>
    </source>
</evidence>
<dbReference type="InterPro" id="IPR005176">
    <property type="entry name" value="PONY_dom"/>
</dbReference>
<dbReference type="VEuPathDB" id="FungiDB:MGYG_07732"/>
<dbReference type="GeneID" id="10025728"/>